<keyword evidence="2" id="KW-0732">Signal</keyword>
<evidence type="ECO:0000256" key="2">
    <source>
        <dbReference type="SAM" id="SignalP"/>
    </source>
</evidence>
<accession>A0A934MEV5</accession>
<proteinExistence type="predicted"/>
<evidence type="ECO:0000313" key="4">
    <source>
        <dbReference type="EMBL" id="MBJ3774793.1"/>
    </source>
</evidence>
<feature type="signal peptide" evidence="2">
    <location>
        <begin position="1"/>
        <end position="19"/>
    </location>
</feature>
<evidence type="ECO:0000313" key="5">
    <source>
        <dbReference type="Proteomes" id="UP000609531"/>
    </source>
</evidence>
<feature type="compositionally biased region" description="Basic and acidic residues" evidence="1">
    <location>
        <begin position="64"/>
        <end position="75"/>
    </location>
</feature>
<name>A0A934MEV5_9HYPH</name>
<feature type="region of interest" description="Disordered" evidence="1">
    <location>
        <begin position="20"/>
        <end position="77"/>
    </location>
</feature>
<organism evidence="4 5">
    <name type="scientific">Acuticoccus mangrovi</name>
    <dbReference type="NCBI Taxonomy" id="2796142"/>
    <lineage>
        <taxon>Bacteria</taxon>
        <taxon>Pseudomonadati</taxon>
        <taxon>Pseudomonadota</taxon>
        <taxon>Alphaproteobacteria</taxon>
        <taxon>Hyphomicrobiales</taxon>
        <taxon>Amorphaceae</taxon>
        <taxon>Acuticoccus</taxon>
    </lineage>
</organism>
<dbReference type="AlphaFoldDB" id="A0A934MEV5"/>
<sequence length="256" mass="26327">MRWARLLAVAALLASPLEAADAAGSSPGMTPPTPAVAPSGPGEAERPAPMPKATPQDAAPPIAEADRGRSTRFDPGDDDTCIDALKAAGAAFTIAGALEEEACGAPRVVRMKTVGGISLGTETVLRCPAALALARWVSEVVAPSARLHLAEDVATVAVGTTYQCRMRRTGATSVRLSEHAFANAIDVSGVVLADGERVMVKPRPDSAEAARAFQAAIRGGACALFTTVLGPTTNALHDDHLHLDLAPRRGGARLCE</sequence>
<keyword evidence="5" id="KW-1185">Reference proteome</keyword>
<gene>
    <name evidence="4" type="ORF">JCR33_03795</name>
</gene>
<protein>
    <submittedName>
        <fullName evidence="4">Extensin family protein</fullName>
    </submittedName>
</protein>
<feature type="chain" id="PRO_5037644379" evidence="2">
    <location>
        <begin position="20"/>
        <end position="256"/>
    </location>
</feature>
<evidence type="ECO:0000259" key="3">
    <source>
        <dbReference type="Pfam" id="PF06904"/>
    </source>
</evidence>
<reference evidence="4" key="1">
    <citation type="submission" date="2020-12" db="EMBL/GenBank/DDBJ databases">
        <title>Bacterial taxonomy.</title>
        <authorList>
            <person name="Pan X."/>
        </authorList>
    </citation>
    <scope>NUCLEOTIDE SEQUENCE</scope>
    <source>
        <strain evidence="4">B2012</strain>
    </source>
</reference>
<evidence type="ECO:0000256" key="1">
    <source>
        <dbReference type="SAM" id="MobiDB-lite"/>
    </source>
</evidence>
<dbReference type="Proteomes" id="UP000609531">
    <property type="component" value="Unassembled WGS sequence"/>
</dbReference>
<dbReference type="InterPro" id="IPR009683">
    <property type="entry name" value="Extensin-like_C"/>
</dbReference>
<comment type="caution">
    <text evidence="4">The sequence shown here is derived from an EMBL/GenBank/DDBJ whole genome shotgun (WGS) entry which is preliminary data.</text>
</comment>
<feature type="domain" description="Extensin-like C-terminal" evidence="3">
    <location>
        <begin position="80"/>
        <end position="255"/>
    </location>
</feature>
<dbReference type="Pfam" id="PF06904">
    <property type="entry name" value="Extensin-like_C"/>
    <property type="match status" value="1"/>
</dbReference>
<dbReference type="RefSeq" id="WP_198880688.1">
    <property type="nucleotide sequence ID" value="NZ_JAEKJA010000002.1"/>
</dbReference>
<dbReference type="EMBL" id="JAEKJA010000002">
    <property type="protein sequence ID" value="MBJ3774793.1"/>
    <property type="molecule type" value="Genomic_DNA"/>
</dbReference>